<name>A0AAD7IYI1_9AGAR</name>
<dbReference type="EMBL" id="JARJLG010000072">
    <property type="protein sequence ID" value="KAJ7753062.1"/>
    <property type="molecule type" value="Genomic_DNA"/>
</dbReference>
<reference evidence="1" key="1">
    <citation type="submission" date="2023-03" db="EMBL/GenBank/DDBJ databases">
        <title>Massive genome expansion in bonnet fungi (Mycena s.s.) driven by repeated elements and novel gene families across ecological guilds.</title>
        <authorList>
            <consortium name="Lawrence Berkeley National Laboratory"/>
            <person name="Harder C.B."/>
            <person name="Miyauchi S."/>
            <person name="Viragh M."/>
            <person name="Kuo A."/>
            <person name="Thoen E."/>
            <person name="Andreopoulos B."/>
            <person name="Lu D."/>
            <person name="Skrede I."/>
            <person name="Drula E."/>
            <person name="Henrissat B."/>
            <person name="Morin E."/>
            <person name="Kohler A."/>
            <person name="Barry K."/>
            <person name="LaButti K."/>
            <person name="Morin E."/>
            <person name="Salamov A."/>
            <person name="Lipzen A."/>
            <person name="Mereny Z."/>
            <person name="Hegedus B."/>
            <person name="Baldrian P."/>
            <person name="Stursova M."/>
            <person name="Weitz H."/>
            <person name="Taylor A."/>
            <person name="Grigoriev I.V."/>
            <person name="Nagy L.G."/>
            <person name="Martin F."/>
            <person name="Kauserud H."/>
        </authorList>
    </citation>
    <scope>NUCLEOTIDE SEQUENCE</scope>
    <source>
        <strain evidence="1">CBHHK188m</strain>
    </source>
</reference>
<evidence type="ECO:0000313" key="1">
    <source>
        <dbReference type="EMBL" id="KAJ7753062.1"/>
    </source>
</evidence>
<dbReference type="AlphaFoldDB" id="A0AAD7IYI1"/>
<comment type="caution">
    <text evidence="1">The sequence shown here is derived from an EMBL/GenBank/DDBJ whole genome shotgun (WGS) entry which is preliminary data.</text>
</comment>
<keyword evidence="2" id="KW-1185">Reference proteome</keyword>
<accession>A0AAD7IYI1</accession>
<proteinExistence type="predicted"/>
<protein>
    <submittedName>
        <fullName evidence="1">Uncharacterized protein</fullName>
    </submittedName>
</protein>
<sequence length="242" mass="26966">MLQDPITPSRYSRRCNSRAFLVPDIAVTLPLPNRYLWSRIILRALTLPPSNTVEETAHARRKDGLPYLFDSSLAYDAWERGRGTHLIGYVRVCTRVHAIRYFRVGPWDTRTELTLSTQNWEGHILLPYGSTRAHASTAASAGGDITPGGTVLFDTLEFATAAHLSHHAASVRAETARFAHGVSARDLTRVHTPIPNFCSDLPTFRPMQKQRSRPDDAILFVRAGARLGLAVEEMNGILHSSR</sequence>
<evidence type="ECO:0000313" key="2">
    <source>
        <dbReference type="Proteomes" id="UP001215280"/>
    </source>
</evidence>
<dbReference type="Proteomes" id="UP001215280">
    <property type="component" value="Unassembled WGS sequence"/>
</dbReference>
<gene>
    <name evidence="1" type="ORF">DFH07DRAFT_960291</name>
</gene>
<organism evidence="1 2">
    <name type="scientific">Mycena maculata</name>
    <dbReference type="NCBI Taxonomy" id="230809"/>
    <lineage>
        <taxon>Eukaryota</taxon>
        <taxon>Fungi</taxon>
        <taxon>Dikarya</taxon>
        <taxon>Basidiomycota</taxon>
        <taxon>Agaricomycotina</taxon>
        <taxon>Agaricomycetes</taxon>
        <taxon>Agaricomycetidae</taxon>
        <taxon>Agaricales</taxon>
        <taxon>Marasmiineae</taxon>
        <taxon>Mycenaceae</taxon>
        <taxon>Mycena</taxon>
    </lineage>
</organism>